<dbReference type="RefSeq" id="WP_123205378.1">
    <property type="nucleotide sequence ID" value="NZ_RBEE01000012.1"/>
</dbReference>
<protein>
    <recommendedName>
        <fullName evidence="4">DUF4293 family protein</fullName>
    </recommendedName>
</protein>
<keyword evidence="1" id="KW-0812">Transmembrane</keyword>
<feature type="transmembrane region" description="Helical" evidence="1">
    <location>
        <begin position="40"/>
        <end position="58"/>
    </location>
</feature>
<sequence length="140" mass="16060">MLILNKFRAFLGVLLCIIASFCPMLKVPIKGNWNLYQSDARLFIITYAIIAIAVLFLFIRKAGAFRFISFVMAIWYILAVIAVYFTANNYTKYGFANKLIGKVVHFQWGWIVFLVGVLFMLFSTKRGEKITNQTIGQIVK</sequence>
<name>A0A3N0BWG1_9SPHI</name>
<feature type="transmembrane region" description="Helical" evidence="1">
    <location>
        <begin position="105"/>
        <end position="122"/>
    </location>
</feature>
<gene>
    <name evidence="2" type="ORF">D7004_08110</name>
</gene>
<comment type="caution">
    <text evidence="2">The sequence shown here is derived from an EMBL/GenBank/DDBJ whole genome shotgun (WGS) entry which is preliminary data.</text>
</comment>
<evidence type="ECO:0000256" key="1">
    <source>
        <dbReference type="SAM" id="Phobius"/>
    </source>
</evidence>
<evidence type="ECO:0000313" key="3">
    <source>
        <dbReference type="Proteomes" id="UP000274046"/>
    </source>
</evidence>
<organism evidence="2 3">
    <name type="scientific">Pedobacter jejuensis</name>
    <dbReference type="NCBI Taxonomy" id="1268550"/>
    <lineage>
        <taxon>Bacteria</taxon>
        <taxon>Pseudomonadati</taxon>
        <taxon>Bacteroidota</taxon>
        <taxon>Sphingobacteriia</taxon>
        <taxon>Sphingobacteriales</taxon>
        <taxon>Sphingobacteriaceae</taxon>
        <taxon>Pedobacter</taxon>
    </lineage>
</organism>
<dbReference type="EMBL" id="RBEE01000012">
    <property type="protein sequence ID" value="RNL54054.1"/>
    <property type="molecule type" value="Genomic_DNA"/>
</dbReference>
<feature type="transmembrane region" description="Helical" evidence="1">
    <location>
        <begin position="65"/>
        <end position="85"/>
    </location>
</feature>
<proteinExistence type="predicted"/>
<accession>A0A3N0BWG1</accession>
<dbReference type="OrthoDB" id="799709at2"/>
<evidence type="ECO:0008006" key="4">
    <source>
        <dbReference type="Google" id="ProtNLM"/>
    </source>
</evidence>
<dbReference type="AlphaFoldDB" id="A0A3N0BWG1"/>
<evidence type="ECO:0000313" key="2">
    <source>
        <dbReference type="EMBL" id="RNL54054.1"/>
    </source>
</evidence>
<reference evidence="2 3" key="1">
    <citation type="submission" date="2018-10" db="EMBL/GenBank/DDBJ databases">
        <title>Genome sequencing of Pedobacter jejuensis TNB23.</title>
        <authorList>
            <person name="Cho Y.-J."/>
            <person name="Cho A."/>
            <person name="Kim O.-S."/>
        </authorList>
    </citation>
    <scope>NUCLEOTIDE SEQUENCE [LARGE SCALE GENOMIC DNA]</scope>
    <source>
        <strain evidence="2 3">TNB23</strain>
    </source>
</reference>
<keyword evidence="3" id="KW-1185">Reference proteome</keyword>
<keyword evidence="1" id="KW-0472">Membrane</keyword>
<keyword evidence="1" id="KW-1133">Transmembrane helix</keyword>
<dbReference type="Proteomes" id="UP000274046">
    <property type="component" value="Unassembled WGS sequence"/>
</dbReference>